<dbReference type="NCBIfam" id="TIGR01826">
    <property type="entry name" value="CofD_related"/>
    <property type="match status" value="1"/>
</dbReference>
<reference evidence="4 5" key="1">
    <citation type="journal article" date="2010" name="Stand. Genomic Sci.">
        <title>Complete genome sequence of Aminobacterium colombiense type strain (ALA-1).</title>
        <authorList>
            <person name="Chertkov O."/>
            <person name="Sikorski J."/>
            <person name="Brambilla E."/>
            <person name="Lapidus A."/>
            <person name="Copeland A."/>
            <person name="Glavina Del Rio T."/>
            <person name="Nolan M."/>
            <person name="Lucas S."/>
            <person name="Tice H."/>
            <person name="Cheng J.F."/>
            <person name="Han C."/>
            <person name="Detter J.C."/>
            <person name="Bruce D."/>
            <person name="Tapia R."/>
            <person name="Goodwin L."/>
            <person name="Pitluck S."/>
            <person name="Liolios K."/>
            <person name="Ivanova N."/>
            <person name="Mavromatis K."/>
            <person name="Ovchinnikova G."/>
            <person name="Pati A."/>
            <person name="Chen A."/>
            <person name="Palaniappan K."/>
            <person name="Land M."/>
            <person name="Hauser L."/>
            <person name="Chang Y.J."/>
            <person name="Jeffries C.D."/>
            <person name="Spring S."/>
            <person name="Rohde M."/>
            <person name="Goker M."/>
            <person name="Bristow J."/>
            <person name="Eisen J.A."/>
            <person name="Markowitz V."/>
            <person name="Hugenholtz P."/>
            <person name="Kyrpides N.C."/>
            <person name="Klenk H.P."/>
        </authorList>
    </citation>
    <scope>NUCLEOTIDE SEQUENCE [LARGE SCALE GENOMIC DNA]</scope>
    <source>
        <strain evidence="5">DSM 12261 / ALA-1</strain>
    </source>
</reference>
<dbReference type="InterPro" id="IPR038136">
    <property type="entry name" value="CofD-like_dom_sf"/>
</dbReference>
<dbReference type="Pfam" id="PF01933">
    <property type="entry name" value="CofD"/>
    <property type="match status" value="1"/>
</dbReference>
<dbReference type="GO" id="GO:0005737">
    <property type="term" value="C:cytoplasm"/>
    <property type="evidence" value="ECO:0007669"/>
    <property type="project" value="UniProtKB-SubCell"/>
</dbReference>
<dbReference type="KEGG" id="aco:Amico_0832"/>
<comment type="similarity">
    <text evidence="2">Belongs to the gluconeogenesis factor family.</text>
</comment>
<dbReference type="RefSeq" id="WP_013048231.1">
    <property type="nucleotide sequence ID" value="NC_014011.1"/>
</dbReference>
<accession>D5EEI3</accession>
<sequence length="370" mass="40755">MDWRIAYLLGLITAFLTLFVLSFKNRKVSLFRPSPKKDVMAKVVEYRLSMGPHIVAVGGGTGLSTLLLGLKSFTRNITAVVAVTDEGGSSGRLRQEWGVLPPGDVRNCIVALAENDNALRNILDFRFDRGDLSGHSLGNLILLAVTELSGDFRVAVEEMNHLLAIRGKVLPVTTEAVSLIAETVDGQLCRGELQISSCGKNLKDIWLEPQDARPLTDVIRAIEEADLIVMGPGSLFTSVLPNLLLPKVAQKIQESPLPRVYVANLMSQPGETDGMNILHHLEWVERAVKAVPDYVVVNNGSIPEALLQAYLNEGAVPLYLDESQRERILEKGCHIIEGNYVKVYEESVVRHDGQALSETLMRICRDLKEV</sequence>
<dbReference type="GO" id="GO:0008360">
    <property type="term" value="P:regulation of cell shape"/>
    <property type="evidence" value="ECO:0007669"/>
    <property type="project" value="UniProtKB-UniRule"/>
</dbReference>
<dbReference type="AlphaFoldDB" id="D5EEI3"/>
<evidence type="ECO:0000313" key="5">
    <source>
        <dbReference type="Proteomes" id="UP000002366"/>
    </source>
</evidence>
<keyword evidence="3" id="KW-1133">Transmembrane helix</keyword>
<dbReference type="STRING" id="572547.Amico_0832"/>
<dbReference type="Proteomes" id="UP000002366">
    <property type="component" value="Chromosome"/>
</dbReference>
<dbReference type="InterPro" id="IPR010119">
    <property type="entry name" value="Gluconeogen_factor"/>
</dbReference>
<evidence type="ECO:0000313" key="4">
    <source>
        <dbReference type="EMBL" id="ADE56965.1"/>
    </source>
</evidence>
<comment type="function">
    <text evidence="2">Required for morphogenesis under gluconeogenic growth conditions.</text>
</comment>
<dbReference type="CDD" id="cd07187">
    <property type="entry name" value="YvcK_like"/>
    <property type="match status" value="1"/>
</dbReference>
<comment type="subcellular location">
    <subcellularLocation>
        <location evidence="2">Cytoplasm</location>
    </subcellularLocation>
</comment>
<dbReference type="PANTHER" id="PTHR30135">
    <property type="entry name" value="UNCHARACTERIZED PROTEIN YVCK-RELATED"/>
    <property type="match status" value="1"/>
</dbReference>
<evidence type="ECO:0000256" key="1">
    <source>
        <dbReference type="ARBA" id="ARBA00022490"/>
    </source>
</evidence>
<dbReference type="Gene3D" id="3.40.50.10680">
    <property type="entry name" value="CofD-like domains"/>
    <property type="match status" value="1"/>
</dbReference>
<organism evidence="4 5">
    <name type="scientific">Aminobacterium colombiense (strain DSM 12261 / ALA-1)</name>
    <dbReference type="NCBI Taxonomy" id="572547"/>
    <lineage>
        <taxon>Bacteria</taxon>
        <taxon>Thermotogati</taxon>
        <taxon>Synergistota</taxon>
        <taxon>Synergistia</taxon>
        <taxon>Synergistales</taxon>
        <taxon>Aminobacteriaceae</taxon>
        <taxon>Aminobacterium</taxon>
    </lineage>
</organism>
<dbReference type="PANTHER" id="PTHR30135:SF3">
    <property type="entry name" value="GLUCONEOGENESIS FACTOR-RELATED"/>
    <property type="match status" value="1"/>
</dbReference>
<protein>
    <recommendedName>
        <fullName evidence="2">Putative gluconeogenesis factor</fullName>
    </recommendedName>
</protein>
<feature type="transmembrane region" description="Helical" evidence="3">
    <location>
        <begin position="6"/>
        <end position="23"/>
    </location>
</feature>
<name>D5EEI3_AMICL</name>
<dbReference type="EMBL" id="CP001997">
    <property type="protein sequence ID" value="ADE56965.1"/>
    <property type="molecule type" value="Genomic_DNA"/>
</dbReference>
<evidence type="ECO:0000256" key="2">
    <source>
        <dbReference type="HAMAP-Rule" id="MF_00973"/>
    </source>
</evidence>
<dbReference type="eggNOG" id="COG0391">
    <property type="taxonomic scope" value="Bacteria"/>
</dbReference>
<dbReference type="InterPro" id="IPR002882">
    <property type="entry name" value="CofD"/>
</dbReference>
<keyword evidence="3" id="KW-0472">Membrane</keyword>
<dbReference type="GO" id="GO:0043743">
    <property type="term" value="F:LPPG:FO 2-phospho-L-lactate transferase activity"/>
    <property type="evidence" value="ECO:0007669"/>
    <property type="project" value="InterPro"/>
</dbReference>
<dbReference type="OrthoDB" id="9783842at2"/>
<proteinExistence type="inferred from homology"/>
<keyword evidence="3" id="KW-0812">Transmembrane</keyword>
<keyword evidence="5" id="KW-1185">Reference proteome</keyword>
<dbReference type="HAMAP" id="MF_00973">
    <property type="entry name" value="Gluconeogen_factor"/>
    <property type="match status" value="1"/>
</dbReference>
<dbReference type="SUPFAM" id="SSF142338">
    <property type="entry name" value="CofD-like"/>
    <property type="match status" value="1"/>
</dbReference>
<evidence type="ECO:0000256" key="3">
    <source>
        <dbReference type="SAM" id="Phobius"/>
    </source>
</evidence>
<dbReference type="HOGENOM" id="CLU_044041_0_1_0"/>
<gene>
    <name evidence="4" type="ordered locus">Amico_0832</name>
</gene>
<keyword evidence="1 2" id="KW-0963">Cytoplasm</keyword>